<accession>A0A238BQF7</accession>
<proteinExistence type="predicted"/>
<dbReference type="OrthoDB" id="5853116at2759"/>
<reference evidence="2 3" key="1">
    <citation type="submission" date="2015-12" db="EMBL/GenBank/DDBJ databases">
        <title>Draft genome of the nematode, Onchocerca flexuosa.</title>
        <authorList>
            <person name="Mitreva M."/>
        </authorList>
    </citation>
    <scope>NUCLEOTIDE SEQUENCE [LARGE SCALE GENOMIC DNA]</scope>
    <source>
        <strain evidence="2">Red Deer</strain>
    </source>
</reference>
<keyword evidence="3" id="KW-1185">Reference proteome</keyword>
<keyword evidence="1" id="KW-0175">Coiled coil</keyword>
<dbReference type="AlphaFoldDB" id="A0A238BQF7"/>
<dbReference type="EMBL" id="KZ270029">
    <property type="protein sequence ID" value="OZC07523.1"/>
    <property type="molecule type" value="Genomic_DNA"/>
</dbReference>
<sequence>MIYIMQLVTPYILEISLPKMSIHFQISVFLTFVGHFVAQQMKKSITEDFSVSKIENQPSCLICGDKQQNDVGGNEERVDIATLLEYDRKMGIDSLDEIENEILLINSTAWLQQPSDPKDWKEEIAKFRDVYQTFEFDEASKQLEALKVKGNAFAMEKDMNKRNAREKWRHLPIIRLRIHRIEQNILDNDSFGDNFHVLQRIDRVRNLANEISKVLQEVYNYYNQMDNELSASYNTLTNIEEKLNEKREKKERIQSSKCFWIFC</sequence>
<evidence type="ECO:0000313" key="2">
    <source>
        <dbReference type="EMBL" id="OZC07523.1"/>
    </source>
</evidence>
<feature type="coiled-coil region" evidence="1">
    <location>
        <begin position="229"/>
        <end position="256"/>
    </location>
</feature>
<evidence type="ECO:0000256" key="1">
    <source>
        <dbReference type="SAM" id="Coils"/>
    </source>
</evidence>
<organism evidence="2 3">
    <name type="scientific">Onchocerca flexuosa</name>
    <dbReference type="NCBI Taxonomy" id="387005"/>
    <lineage>
        <taxon>Eukaryota</taxon>
        <taxon>Metazoa</taxon>
        <taxon>Ecdysozoa</taxon>
        <taxon>Nematoda</taxon>
        <taxon>Chromadorea</taxon>
        <taxon>Rhabditida</taxon>
        <taxon>Spirurina</taxon>
        <taxon>Spiruromorpha</taxon>
        <taxon>Filarioidea</taxon>
        <taxon>Onchocercidae</taxon>
        <taxon>Onchocerca</taxon>
    </lineage>
</organism>
<dbReference type="Proteomes" id="UP000242913">
    <property type="component" value="Unassembled WGS sequence"/>
</dbReference>
<protein>
    <submittedName>
        <fullName evidence="2">Uncharacterized protein</fullName>
    </submittedName>
</protein>
<gene>
    <name evidence="2" type="ORF">X798_05453</name>
</gene>
<name>A0A238BQF7_9BILA</name>
<evidence type="ECO:0000313" key="3">
    <source>
        <dbReference type="Proteomes" id="UP000242913"/>
    </source>
</evidence>